<proteinExistence type="predicted"/>
<dbReference type="AlphaFoldDB" id="A0A317XML1"/>
<evidence type="ECO:0000256" key="1">
    <source>
        <dbReference type="SAM" id="MobiDB-lite"/>
    </source>
</evidence>
<dbReference type="Proteomes" id="UP000246740">
    <property type="component" value="Unassembled WGS sequence"/>
</dbReference>
<dbReference type="InterPro" id="IPR036047">
    <property type="entry name" value="F-box-like_dom_sf"/>
</dbReference>
<reference evidence="3 4" key="1">
    <citation type="journal article" date="2018" name="Mol. Biol. Evol.">
        <title>Broad Genomic Sampling Reveals a Smut Pathogenic Ancestry of the Fungal Clade Ustilaginomycotina.</title>
        <authorList>
            <person name="Kijpornyongpan T."/>
            <person name="Mondo S.J."/>
            <person name="Barry K."/>
            <person name="Sandor L."/>
            <person name="Lee J."/>
            <person name="Lipzen A."/>
            <person name="Pangilinan J."/>
            <person name="LaButti K."/>
            <person name="Hainaut M."/>
            <person name="Henrissat B."/>
            <person name="Grigoriev I.V."/>
            <person name="Spatafora J.W."/>
            <person name="Aime M.C."/>
        </authorList>
    </citation>
    <scope>NUCLEOTIDE SEQUENCE [LARGE SCALE GENOMIC DNA]</scope>
    <source>
        <strain evidence="3 4">MCA 3645</strain>
    </source>
</reference>
<feature type="compositionally biased region" description="Polar residues" evidence="1">
    <location>
        <begin position="279"/>
        <end position="289"/>
    </location>
</feature>
<dbReference type="OrthoDB" id="6419443at2759"/>
<feature type="compositionally biased region" description="Low complexity" evidence="1">
    <location>
        <begin position="23"/>
        <end position="40"/>
    </location>
</feature>
<dbReference type="SUPFAM" id="SSF81383">
    <property type="entry name" value="F-box domain"/>
    <property type="match status" value="1"/>
</dbReference>
<feature type="region of interest" description="Disordered" evidence="1">
    <location>
        <begin position="17"/>
        <end position="172"/>
    </location>
</feature>
<name>A0A317XML1_9BASI</name>
<evidence type="ECO:0000313" key="3">
    <source>
        <dbReference type="EMBL" id="PWY99546.1"/>
    </source>
</evidence>
<accession>A0A317XML1</accession>
<protein>
    <recommendedName>
        <fullName evidence="2">F-box domain-containing protein</fullName>
    </recommendedName>
</protein>
<dbReference type="PANTHER" id="PTHR46731:SF1">
    <property type="entry name" value="F-BOX ONLY PROTEIN 15"/>
    <property type="match status" value="1"/>
</dbReference>
<organism evidence="3 4">
    <name type="scientific">Testicularia cyperi</name>
    <dbReference type="NCBI Taxonomy" id="1882483"/>
    <lineage>
        <taxon>Eukaryota</taxon>
        <taxon>Fungi</taxon>
        <taxon>Dikarya</taxon>
        <taxon>Basidiomycota</taxon>
        <taxon>Ustilaginomycotina</taxon>
        <taxon>Ustilaginomycetes</taxon>
        <taxon>Ustilaginales</taxon>
        <taxon>Anthracoideaceae</taxon>
        <taxon>Testicularia</taxon>
    </lineage>
</organism>
<dbReference type="Pfam" id="PF12937">
    <property type="entry name" value="F-box-like"/>
    <property type="match status" value="1"/>
</dbReference>
<feature type="region of interest" description="Disordered" evidence="1">
    <location>
        <begin position="308"/>
        <end position="354"/>
    </location>
</feature>
<dbReference type="CDD" id="cd09917">
    <property type="entry name" value="F-box_SF"/>
    <property type="match status" value="1"/>
</dbReference>
<dbReference type="InterPro" id="IPR001810">
    <property type="entry name" value="F-box_dom"/>
</dbReference>
<dbReference type="Gene3D" id="1.20.1280.50">
    <property type="match status" value="1"/>
</dbReference>
<sequence length="354" mass="38772">MSNLLQSVLSSRLANATLGTGTGTSTSTSTSTGNNGNDGTPHQADSPPHTEALNEWEQVDSEDELVHVRSQPATAAGTPLERSRASSPTPFQQQQQQQQQQQNRQQSSRLAVETDTTDQDSDDVGSDGGRLPSSTSQQRLSKTGESRLRPTASRGSSKRTSKTTTSKTDPLRSLNSEIAQHIFLQLPVEGLIACSGVCKRWRRSATLNYCWYRQYQREYSSAPLSSTVDPTSSVLAIPAWGSGGAKWTRRESKTDWKTQFGKHKRQEARDAARLESLPGSGTTTPSRTQRLADAGIQTTHQARMEQWQQEADSTYTKQEMRDYYKSGSKGGKFKGKREKGGVKTNAAGDGGLWQ</sequence>
<feature type="region of interest" description="Disordered" evidence="1">
    <location>
        <begin position="259"/>
        <end position="290"/>
    </location>
</feature>
<feature type="compositionally biased region" description="Acidic residues" evidence="1">
    <location>
        <begin position="115"/>
        <end position="125"/>
    </location>
</feature>
<evidence type="ECO:0000313" key="4">
    <source>
        <dbReference type="Proteomes" id="UP000246740"/>
    </source>
</evidence>
<feature type="compositionally biased region" description="Polar residues" evidence="1">
    <location>
        <begin position="132"/>
        <end position="141"/>
    </location>
</feature>
<dbReference type="PANTHER" id="PTHR46731">
    <property type="entry name" value="F-BOX ONLY PROTEIN 15"/>
    <property type="match status" value="1"/>
</dbReference>
<dbReference type="EMBL" id="KZ819195">
    <property type="protein sequence ID" value="PWY99546.1"/>
    <property type="molecule type" value="Genomic_DNA"/>
</dbReference>
<dbReference type="GO" id="GO:0019005">
    <property type="term" value="C:SCF ubiquitin ligase complex"/>
    <property type="evidence" value="ECO:0007669"/>
    <property type="project" value="TreeGrafter"/>
</dbReference>
<feature type="domain" description="F-box" evidence="2">
    <location>
        <begin position="176"/>
        <end position="217"/>
    </location>
</feature>
<keyword evidence="4" id="KW-1185">Reference proteome</keyword>
<gene>
    <name evidence="3" type="ORF">BCV70DRAFT_201114</name>
</gene>
<dbReference type="InParanoid" id="A0A317XML1"/>
<dbReference type="STRING" id="1882483.A0A317XML1"/>
<feature type="compositionally biased region" description="Polar residues" evidence="1">
    <location>
        <begin position="308"/>
        <end position="317"/>
    </location>
</feature>
<feature type="compositionally biased region" description="Low complexity" evidence="1">
    <location>
        <begin position="92"/>
        <end position="106"/>
    </location>
</feature>
<evidence type="ECO:0000259" key="2">
    <source>
        <dbReference type="Pfam" id="PF12937"/>
    </source>
</evidence>